<feature type="region of interest" description="Disordered" evidence="1">
    <location>
        <begin position="63"/>
        <end position="90"/>
    </location>
</feature>
<feature type="region of interest" description="Disordered" evidence="1">
    <location>
        <begin position="129"/>
        <end position="242"/>
    </location>
</feature>
<dbReference type="EMBL" id="ABJB010562240">
    <property type="status" value="NOT_ANNOTATED_CDS"/>
    <property type="molecule type" value="Genomic_DNA"/>
</dbReference>
<reference evidence="3" key="2">
    <citation type="submission" date="2020-05" db="UniProtKB">
        <authorList>
            <consortium name="EnsemblMetazoa"/>
        </authorList>
    </citation>
    <scope>IDENTIFICATION</scope>
    <source>
        <strain evidence="3">wikel</strain>
    </source>
</reference>
<dbReference type="OrthoDB" id="9880441at2759"/>
<dbReference type="VEuPathDB" id="VectorBase:ISCI016338"/>
<proteinExistence type="predicted"/>
<feature type="compositionally biased region" description="Basic and acidic residues" evidence="1">
    <location>
        <begin position="255"/>
        <end position="265"/>
    </location>
</feature>
<feature type="region of interest" description="Disordered" evidence="1">
    <location>
        <begin position="255"/>
        <end position="288"/>
    </location>
</feature>
<dbReference type="EMBL" id="ABJB010353149">
    <property type="status" value="NOT_ANNOTATED_CDS"/>
    <property type="molecule type" value="Genomic_DNA"/>
</dbReference>
<evidence type="ECO:0000313" key="3">
    <source>
        <dbReference type="EnsemblMetazoa" id="ISCW016338-PA"/>
    </source>
</evidence>
<protein>
    <submittedName>
        <fullName evidence="2 3">Uncharacterized protein</fullName>
    </submittedName>
</protein>
<dbReference type="AlphaFoldDB" id="B7P5S6"/>
<accession>B7P5S6</accession>
<evidence type="ECO:0000313" key="4">
    <source>
        <dbReference type="Proteomes" id="UP000001555"/>
    </source>
</evidence>
<organism>
    <name type="scientific">Ixodes scapularis</name>
    <name type="common">Black-legged tick</name>
    <name type="synonym">Deer tick</name>
    <dbReference type="NCBI Taxonomy" id="6945"/>
    <lineage>
        <taxon>Eukaryota</taxon>
        <taxon>Metazoa</taxon>
        <taxon>Ecdysozoa</taxon>
        <taxon>Arthropoda</taxon>
        <taxon>Chelicerata</taxon>
        <taxon>Arachnida</taxon>
        <taxon>Acari</taxon>
        <taxon>Parasitiformes</taxon>
        <taxon>Ixodida</taxon>
        <taxon>Ixodoidea</taxon>
        <taxon>Ixodidae</taxon>
        <taxon>Ixodinae</taxon>
        <taxon>Ixodes</taxon>
    </lineage>
</organism>
<dbReference type="VEuPathDB" id="VectorBase:ISCP_009358"/>
<name>B7P5S6_IXOSC</name>
<dbReference type="EMBL" id="ABJB010623894">
    <property type="status" value="NOT_ANNOTATED_CDS"/>
    <property type="molecule type" value="Genomic_DNA"/>
</dbReference>
<dbReference type="EMBL" id="ABJB010376525">
    <property type="status" value="NOT_ANNOTATED_CDS"/>
    <property type="molecule type" value="Genomic_DNA"/>
</dbReference>
<feature type="region of interest" description="Disordered" evidence="1">
    <location>
        <begin position="26"/>
        <end position="46"/>
    </location>
</feature>
<evidence type="ECO:0000313" key="2">
    <source>
        <dbReference type="EMBL" id="EEC01948.1"/>
    </source>
</evidence>
<dbReference type="HOGENOM" id="CLU_804830_0_0_1"/>
<dbReference type="VEuPathDB" id="VectorBase:ISCW016338"/>
<feature type="compositionally biased region" description="Basic and acidic residues" evidence="1">
    <location>
        <begin position="68"/>
        <end position="85"/>
    </location>
</feature>
<dbReference type="EMBL" id="DS642248">
    <property type="protein sequence ID" value="EEC01948.1"/>
    <property type="molecule type" value="Genomic_DNA"/>
</dbReference>
<keyword evidence="4" id="KW-1185">Reference proteome</keyword>
<reference evidence="2 4" key="1">
    <citation type="submission" date="2008-03" db="EMBL/GenBank/DDBJ databases">
        <title>Annotation of Ixodes scapularis.</title>
        <authorList>
            <consortium name="Ixodes scapularis Genome Project Consortium"/>
            <person name="Caler E."/>
            <person name="Hannick L.I."/>
            <person name="Bidwell S."/>
            <person name="Joardar V."/>
            <person name="Thiagarajan M."/>
            <person name="Amedeo P."/>
            <person name="Galinsky K.J."/>
            <person name="Schobel S."/>
            <person name="Inman J."/>
            <person name="Hostetler J."/>
            <person name="Miller J."/>
            <person name="Hammond M."/>
            <person name="Megy K."/>
            <person name="Lawson D."/>
            <person name="Kodira C."/>
            <person name="Sutton G."/>
            <person name="Meyer J."/>
            <person name="Hill C.A."/>
            <person name="Birren B."/>
            <person name="Nene V."/>
            <person name="Collins F."/>
            <person name="Alarcon-Chaidez F."/>
            <person name="Wikel S."/>
            <person name="Strausberg R."/>
        </authorList>
    </citation>
    <scope>NUCLEOTIDE SEQUENCE [LARGE SCALE GENOMIC DNA]</scope>
    <source>
        <strain evidence="4">Wikel</strain>
        <strain evidence="2">Wikel colony</strain>
    </source>
</reference>
<dbReference type="Proteomes" id="UP000001555">
    <property type="component" value="Unassembled WGS sequence"/>
</dbReference>
<evidence type="ECO:0000256" key="1">
    <source>
        <dbReference type="SAM" id="MobiDB-lite"/>
    </source>
</evidence>
<gene>
    <name evidence="2" type="ORF">IscW_ISCW016338</name>
</gene>
<dbReference type="InParanoid" id="B7P5S6"/>
<dbReference type="EnsemblMetazoa" id="ISCW016338-RA">
    <property type="protein sequence ID" value="ISCW016338-PA"/>
    <property type="gene ID" value="ISCW016338"/>
</dbReference>
<sequence length="345" mass="38549">MALREGVPPTFADEVFFPPLEIPAAQSSQLSSGEVVGERDDTADTEAAAASLSALKEALKARAAKRRYQGDKDDSNETGRGGHSEEGEDVIGVLDYLRQMARDTASLMDENADRYDVFTPPDVPVVETQLSSDLDQKPIFTEGGIEWIPVSGENDEQDHSRSPPQTPDGGSTAEVPGDSRDASSSLVSGDVSEASDLEQQQQQLPAPWEPDRQGWKGSSDNSLRMGWMDFPKDQPYRPDDEDEVLDIGLRQDPAFRRPMRYDTKKPGPTYFFHEPDSSETSNENEQNARRVMLRQQKLRAGARYGVEEDVDQEDAVLDHLKEVDWRYGFNEDGYDKVWKWAGVFL</sequence>
<dbReference type="PaxDb" id="6945-B7P5S6"/>
<dbReference type="EMBL" id="ABJB010295743">
    <property type="status" value="NOT_ANNOTATED_CDS"/>
    <property type="molecule type" value="Genomic_DNA"/>
</dbReference>
<dbReference type="EMBL" id="ABJB010498839">
    <property type="status" value="NOT_ANNOTATED_CDS"/>
    <property type="molecule type" value="Genomic_DNA"/>
</dbReference>